<reference evidence="2 3" key="1">
    <citation type="journal article" date="2020" name="Mol. Plant">
        <title>The Chromosome-Based Rubber Tree Genome Provides New Insights into Spurge Genome Evolution and Rubber Biosynthesis.</title>
        <authorList>
            <person name="Liu J."/>
            <person name="Shi C."/>
            <person name="Shi C.C."/>
            <person name="Li W."/>
            <person name="Zhang Q.J."/>
            <person name="Zhang Y."/>
            <person name="Li K."/>
            <person name="Lu H.F."/>
            <person name="Shi C."/>
            <person name="Zhu S.T."/>
            <person name="Xiao Z.Y."/>
            <person name="Nan H."/>
            <person name="Yue Y."/>
            <person name="Zhu X.G."/>
            <person name="Wu Y."/>
            <person name="Hong X.N."/>
            <person name="Fan G.Y."/>
            <person name="Tong Y."/>
            <person name="Zhang D."/>
            <person name="Mao C.L."/>
            <person name="Liu Y.L."/>
            <person name="Hao S.J."/>
            <person name="Liu W.Q."/>
            <person name="Lv M.Q."/>
            <person name="Zhang H.B."/>
            <person name="Liu Y."/>
            <person name="Hu-Tang G.R."/>
            <person name="Wang J.P."/>
            <person name="Wang J.H."/>
            <person name="Sun Y.H."/>
            <person name="Ni S.B."/>
            <person name="Chen W.B."/>
            <person name="Zhang X.C."/>
            <person name="Jiao Y.N."/>
            <person name="Eichler E.E."/>
            <person name="Li G.H."/>
            <person name="Liu X."/>
            <person name="Gao L.Z."/>
        </authorList>
    </citation>
    <scope>NUCLEOTIDE SEQUENCE [LARGE SCALE GENOMIC DNA]</scope>
    <source>
        <strain evidence="3">cv. GT1</strain>
        <tissue evidence="2">Leaf</tissue>
    </source>
</reference>
<evidence type="ECO:0000259" key="1">
    <source>
        <dbReference type="Pfam" id="PF13456"/>
    </source>
</evidence>
<dbReference type="InterPro" id="IPR002156">
    <property type="entry name" value="RNaseH_domain"/>
</dbReference>
<comment type="caution">
    <text evidence="2">The sequence shown here is derived from an EMBL/GenBank/DDBJ whole genome shotgun (WGS) entry which is preliminary data.</text>
</comment>
<dbReference type="EMBL" id="JAAGAX010000009">
    <property type="protein sequence ID" value="KAF2304574.1"/>
    <property type="molecule type" value="Genomic_DNA"/>
</dbReference>
<name>A0A6A6LUB6_HEVBR</name>
<dbReference type="PANTHER" id="PTHR47723:SF19">
    <property type="entry name" value="POLYNUCLEOTIDYL TRANSFERASE, RIBONUCLEASE H-LIKE SUPERFAMILY PROTEIN"/>
    <property type="match status" value="1"/>
</dbReference>
<evidence type="ECO:0000313" key="2">
    <source>
        <dbReference type="EMBL" id="KAF2304574.1"/>
    </source>
</evidence>
<dbReference type="CDD" id="cd06222">
    <property type="entry name" value="RNase_H_like"/>
    <property type="match status" value="1"/>
</dbReference>
<dbReference type="Pfam" id="PF13456">
    <property type="entry name" value="RVT_3"/>
    <property type="match status" value="1"/>
</dbReference>
<feature type="domain" description="RNase H type-1" evidence="1">
    <location>
        <begin position="6"/>
        <end position="88"/>
    </location>
</feature>
<dbReference type="GO" id="GO:0003676">
    <property type="term" value="F:nucleic acid binding"/>
    <property type="evidence" value="ECO:0007669"/>
    <property type="project" value="InterPro"/>
</dbReference>
<protein>
    <recommendedName>
        <fullName evidence="1">RNase H type-1 domain-containing protein</fullName>
    </recommendedName>
</protein>
<sequence length="134" mass="15243">MVQCKVLLAELWALYEGLKMVKRMGVAKLWIECDNLLDVHMATDVCASPANAVSLVNSIKGLLRSNWSYRKNHIWREANFSADFLAGFAAEFSVGVHELQLPSHGLLHWLCHDVSGTAYSRFCSVKFFLNFWFC</sequence>
<accession>A0A6A6LUB6</accession>
<dbReference type="GO" id="GO:0004523">
    <property type="term" value="F:RNA-DNA hybrid ribonuclease activity"/>
    <property type="evidence" value="ECO:0007669"/>
    <property type="project" value="InterPro"/>
</dbReference>
<evidence type="ECO:0000313" key="3">
    <source>
        <dbReference type="Proteomes" id="UP000467840"/>
    </source>
</evidence>
<dbReference type="InterPro" id="IPR036397">
    <property type="entry name" value="RNaseH_sf"/>
</dbReference>
<dbReference type="AlphaFoldDB" id="A0A6A6LUB6"/>
<dbReference type="Gene3D" id="3.30.420.10">
    <property type="entry name" value="Ribonuclease H-like superfamily/Ribonuclease H"/>
    <property type="match status" value="1"/>
</dbReference>
<dbReference type="InterPro" id="IPR053151">
    <property type="entry name" value="RNase_H-like"/>
</dbReference>
<keyword evidence="3" id="KW-1185">Reference proteome</keyword>
<proteinExistence type="predicted"/>
<gene>
    <name evidence="2" type="ORF">GH714_033697</name>
</gene>
<dbReference type="Proteomes" id="UP000467840">
    <property type="component" value="Chromosome 16"/>
</dbReference>
<organism evidence="2 3">
    <name type="scientific">Hevea brasiliensis</name>
    <name type="common">Para rubber tree</name>
    <name type="synonym">Siphonia brasiliensis</name>
    <dbReference type="NCBI Taxonomy" id="3981"/>
    <lineage>
        <taxon>Eukaryota</taxon>
        <taxon>Viridiplantae</taxon>
        <taxon>Streptophyta</taxon>
        <taxon>Embryophyta</taxon>
        <taxon>Tracheophyta</taxon>
        <taxon>Spermatophyta</taxon>
        <taxon>Magnoliopsida</taxon>
        <taxon>eudicotyledons</taxon>
        <taxon>Gunneridae</taxon>
        <taxon>Pentapetalae</taxon>
        <taxon>rosids</taxon>
        <taxon>fabids</taxon>
        <taxon>Malpighiales</taxon>
        <taxon>Euphorbiaceae</taxon>
        <taxon>Crotonoideae</taxon>
        <taxon>Micrandreae</taxon>
        <taxon>Hevea</taxon>
    </lineage>
</organism>
<dbReference type="InterPro" id="IPR044730">
    <property type="entry name" value="RNase_H-like_dom_plant"/>
</dbReference>
<dbReference type="SUPFAM" id="SSF53098">
    <property type="entry name" value="Ribonuclease H-like"/>
    <property type="match status" value="1"/>
</dbReference>
<dbReference type="PANTHER" id="PTHR47723">
    <property type="entry name" value="OS05G0353850 PROTEIN"/>
    <property type="match status" value="1"/>
</dbReference>
<dbReference type="InterPro" id="IPR012337">
    <property type="entry name" value="RNaseH-like_sf"/>
</dbReference>